<sequence length="52" mass="5998">MQSHTNGLIPNTHYFNPIMLLQFIISVEEKESRDNTITPSTVAKKESKEMTF</sequence>
<reference evidence="2 3" key="1">
    <citation type="journal article" date="2021" name="Commun. Biol.">
        <title>The genome of Shorea leprosula (Dipterocarpaceae) highlights the ecological relevance of drought in aseasonal tropical rainforests.</title>
        <authorList>
            <person name="Ng K.K.S."/>
            <person name="Kobayashi M.J."/>
            <person name="Fawcett J.A."/>
            <person name="Hatakeyama M."/>
            <person name="Paape T."/>
            <person name="Ng C.H."/>
            <person name="Ang C.C."/>
            <person name="Tnah L.H."/>
            <person name="Lee C.T."/>
            <person name="Nishiyama T."/>
            <person name="Sese J."/>
            <person name="O'Brien M.J."/>
            <person name="Copetti D."/>
            <person name="Mohd Noor M.I."/>
            <person name="Ong R.C."/>
            <person name="Putra M."/>
            <person name="Sireger I.Z."/>
            <person name="Indrioko S."/>
            <person name="Kosugi Y."/>
            <person name="Izuno A."/>
            <person name="Isagi Y."/>
            <person name="Lee S.L."/>
            <person name="Shimizu K.K."/>
        </authorList>
    </citation>
    <scope>NUCLEOTIDE SEQUENCE [LARGE SCALE GENOMIC DNA]</scope>
    <source>
        <strain evidence="2">214</strain>
    </source>
</reference>
<dbReference type="AlphaFoldDB" id="A0AAV5JQH1"/>
<dbReference type="Proteomes" id="UP001054252">
    <property type="component" value="Unassembled WGS sequence"/>
</dbReference>
<evidence type="ECO:0000313" key="2">
    <source>
        <dbReference type="EMBL" id="GKV13802.1"/>
    </source>
</evidence>
<protein>
    <submittedName>
        <fullName evidence="2">Uncharacterized protein</fullName>
    </submittedName>
</protein>
<evidence type="ECO:0000256" key="1">
    <source>
        <dbReference type="SAM" id="MobiDB-lite"/>
    </source>
</evidence>
<keyword evidence="3" id="KW-1185">Reference proteome</keyword>
<dbReference type="EMBL" id="BPVZ01000039">
    <property type="protein sequence ID" value="GKV13802.1"/>
    <property type="molecule type" value="Genomic_DNA"/>
</dbReference>
<gene>
    <name evidence="2" type="ORF">SLEP1_g24780</name>
</gene>
<comment type="caution">
    <text evidence="2">The sequence shown here is derived from an EMBL/GenBank/DDBJ whole genome shotgun (WGS) entry which is preliminary data.</text>
</comment>
<proteinExistence type="predicted"/>
<evidence type="ECO:0000313" key="3">
    <source>
        <dbReference type="Proteomes" id="UP001054252"/>
    </source>
</evidence>
<name>A0AAV5JQH1_9ROSI</name>
<feature type="region of interest" description="Disordered" evidence="1">
    <location>
        <begin position="32"/>
        <end position="52"/>
    </location>
</feature>
<organism evidence="2 3">
    <name type="scientific">Rubroshorea leprosula</name>
    <dbReference type="NCBI Taxonomy" id="152421"/>
    <lineage>
        <taxon>Eukaryota</taxon>
        <taxon>Viridiplantae</taxon>
        <taxon>Streptophyta</taxon>
        <taxon>Embryophyta</taxon>
        <taxon>Tracheophyta</taxon>
        <taxon>Spermatophyta</taxon>
        <taxon>Magnoliopsida</taxon>
        <taxon>eudicotyledons</taxon>
        <taxon>Gunneridae</taxon>
        <taxon>Pentapetalae</taxon>
        <taxon>rosids</taxon>
        <taxon>malvids</taxon>
        <taxon>Malvales</taxon>
        <taxon>Dipterocarpaceae</taxon>
        <taxon>Rubroshorea</taxon>
    </lineage>
</organism>
<feature type="compositionally biased region" description="Basic and acidic residues" evidence="1">
    <location>
        <begin position="43"/>
        <end position="52"/>
    </location>
</feature>
<accession>A0AAV5JQH1</accession>